<feature type="transmembrane region" description="Helical" evidence="2">
    <location>
        <begin position="263"/>
        <end position="286"/>
    </location>
</feature>
<feature type="region of interest" description="Disordered" evidence="1">
    <location>
        <begin position="23"/>
        <end position="42"/>
    </location>
</feature>
<accession>A0A9W8N017</accession>
<keyword evidence="2" id="KW-0472">Membrane</keyword>
<proteinExistence type="predicted"/>
<dbReference type="EMBL" id="JANKHO010000075">
    <property type="protein sequence ID" value="KAJ3515919.1"/>
    <property type="molecule type" value="Genomic_DNA"/>
</dbReference>
<sequence>MRPSNSDRQILHDIYIVASCPRHSTRSPSTLTLSAPPPPSQPDHPNFMGDFNASLGPLFICCIVSSVLFGFNMWQTFYYFCAYPKDKKRQALRSTRLSLGAFAQRFVCKGGVLRKGPILSLQIDRFASYGLVAFLAVLLRVPATPPFGIRLPSGCFRGACSFPVGGIPRRGGLSIGTPLLLLRDEEGSPDCCLMEAATRALGYTGHFLFSVGPPFWRWSWDSTATSRGHSLVDALFVIAIQADVVTCIVTTITIILYNVSASFAWMAMSMIASKLFGISFLSSLLLGKRLEKSNQQDALEMPTIHTTAPSSPSPSCVRGSPVISRRTPSFVDLSRNVTLSVSPMAAASGGDSTMADVNADAEISEVPREYANNDRI</sequence>
<feature type="transmembrane region" description="Helical" evidence="2">
    <location>
        <begin position="234"/>
        <end position="257"/>
    </location>
</feature>
<keyword evidence="2" id="KW-0812">Transmembrane</keyword>
<gene>
    <name evidence="3" type="ORF">NLJ89_g1457</name>
</gene>
<protein>
    <submittedName>
        <fullName evidence="3">Uncharacterized protein</fullName>
    </submittedName>
</protein>
<organism evidence="3 4">
    <name type="scientific">Agrocybe chaxingu</name>
    <dbReference type="NCBI Taxonomy" id="84603"/>
    <lineage>
        <taxon>Eukaryota</taxon>
        <taxon>Fungi</taxon>
        <taxon>Dikarya</taxon>
        <taxon>Basidiomycota</taxon>
        <taxon>Agaricomycotina</taxon>
        <taxon>Agaricomycetes</taxon>
        <taxon>Agaricomycetidae</taxon>
        <taxon>Agaricales</taxon>
        <taxon>Agaricineae</taxon>
        <taxon>Strophariaceae</taxon>
        <taxon>Agrocybe</taxon>
    </lineage>
</organism>
<evidence type="ECO:0000313" key="4">
    <source>
        <dbReference type="Proteomes" id="UP001148786"/>
    </source>
</evidence>
<keyword evidence="4" id="KW-1185">Reference proteome</keyword>
<evidence type="ECO:0000256" key="1">
    <source>
        <dbReference type="SAM" id="MobiDB-lite"/>
    </source>
</evidence>
<dbReference type="Proteomes" id="UP001148786">
    <property type="component" value="Unassembled WGS sequence"/>
</dbReference>
<keyword evidence="2" id="KW-1133">Transmembrane helix</keyword>
<evidence type="ECO:0000313" key="3">
    <source>
        <dbReference type="EMBL" id="KAJ3515919.1"/>
    </source>
</evidence>
<evidence type="ECO:0000256" key="2">
    <source>
        <dbReference type="SAM" id="Phobius"/>
    </source>
</evidence>
<reference evidence="3" key="1">
    <citation type="submission" date="2022-07" db="EMBL/GenBank/DDBJ databases">
        <title>Genome Sequence of Agrocybe chaxingu.</title>
        <authorList>
            <person name="Buettner E."/>
        </authorList>
    </citation>
    <scope>NUCLEOTIDE SEQUENCE</scope>
    <source>
        <strain evidence="3">MP-N11</strain>
    </source>
</reference>
<comment type="caution">
    <text evidence="3">The sequence shown here is derived from an EMBL/GenBank/DDBJ whole genome shotgun (WGS) entry which is preliminary data.</text>
</comment>
<feature type="transmembrane region" description="Helical" evidence="2">
    <location>
        <begin position="55"/>
        <end position="80"/>
    </location>
</feature>
<dbReference type="AlphaFoldDB" id="A0A9W8N017"/>
<name>A0A9W8N017_9AGAR</name>